<accession>A0AA41Q487</accession>
<comment type="caution">
    <text evidence="1">The sequence shown here is derived from an EMBL/GenBank/DDBJ whole genome shotgun (WGS) entry which is preliminary data.</text>
</comment>
<keyword evidence="2" id="KW-1185">Reference proteome</keyword>
<dbReference type="Pfam" id="PF13671">
    <property type="entry name" value="AAA_33"/>
    <property type="match status" value="1"/>
</dbReference>
<organism evidence="1 2">
    <name type="scientific">Yinghuangia soli</name>
    <dbReference type="NCBI Taxonomy" id="2908204"/>
    <lineage>
        <taxon>Bacteria</taxon>
        <taxon>Bacillati</taxon>
        <taxon>Actinomycetota</taxon>
        <taxon>Actinomycetes</taxon>
        <taxon>Kitasatosporales</taxon>
        <taxon>Streptomycetaceae</taxon>
        <taxon>Yinghuangia</taxon>
    </lineage>
</organism>
<gene>
    <name evidence="1" type="ORF">LZ495_27395</name>
</gene>
<dbReference type="InterPro" id="IPR027417">
    <property type="entry name" value="P-loop_NTPase"/>
</dbReference>
<dbReference type="Proteomes" id="UP001165378">
    <property type="component" value="Unassembled WGS sequence"/>
</dbReference>
<dbReference type="AlphaFoldDB" id="A0AA41Q487"/>
<name>A0AA41Q487_9ACTN</name>
<reference evidence="1" key="1">
    <citation type="submission" date="2022-01" db="EMBL/GenBank/DDBJ databases">
        <title>Genome-Based Taxonomic Classification of the Phylum Actinobacteria.</title>
        <authorList>
            <person name="Gao Y."/>
        </authorList>
    </citation>
    <scope>NUCLEOTIDE SEQUENCE</scope>
    <source>
        <strain evidence="1">KLBMP 8922</strain>
    </source>
</reference>
<evidence type="ECO:0000313" key="1">
    <source>
        <dbReference type="EMBL" id="MCF2530917.1"/>
    </source>
</evidence>
<proteinExistence type="predicted"/>
<dbReference type="RefSeq" id="WP_235055585.1">
    <property type="nucleotide sequence ID" value="NZ_JAKFHA010000019.1"/>
</dbReference>
<dbReference type="SUPFAM" id="SSF52540">
    <property type="entry name" value="P-loop containing nucleoside triphosphate hydrolases"/>
    <property type="match status" value="1"/>
</dbReference>
<sequence>MTHAADHARSRTPYAEGGQVVILTGPPGAGKSAVARLLADAYESSVHLHADDFWHYIKRGALPPYLPEAHRQNQVVIRVIAEAAFGYARGGYRVVVDGIVGPWFLDAFRETAAATDVPMHYVVLRPDQATTVHRATSRGPGALTAPEPVRSLHRQFSGLEELEAHVADSTDWTPEETADRVRAALDAGAYVLT</sequence>
<protein>
    <submittedName>
        <fullName evidence="1">AAA family ATPase</fullName>
    </submittedName>
</protein>
<dbReference type="EMBL" id="JAKFHA010000019">
    <property type="protein sequence ID" value="MCF2530917.1"/>
    <property type="molecule type" value="Genomic_DNA"/>
</dbReference>
<evidence type="ECO:0000313" key="2">
    <source>
        <dbReference type="Proteomes" id="UP001165378"/>
    </source>
</evidence>
<dbReference type="Gene3D" id="3.40.50.300">
    <property type="entry name" value="P-loop containing nucleotide triphosphate hydrolases"/>
    <property type="match status" value="1"/>
</dbReference>